<dbReference type="EC" id="5.6.2.4" evidence="9"/>
<dbReference type="GO" id="GO:0043138">
    <property type="term" value="F:3'-5' DNA helicase activity"/>
    <property type="evidence" value="ECO:0007669"/>
    <property type="project" value="UniProtKB-EC"/>
</dbReference>
<comment type="catalytic activity">
    <reaction evidence="8">
        <text>Couples ATP hydrolysis with the unwinding of duplex DNA by translocating in the 3'-5' direction.</text>
        <dbReference type="EC" id="5.6.2.4"/>
    </reaction>
</comment>
<comment type="caution">
    <text evidence="14">The sequence shown here is derived from an EMBL/GenBank/DDBJ whole genome shotgun (WGS) entry which is preliminary data.</text>
</comment>
<keyword evidence="6" id="KW-0238">DNA-binding</keyword>
<dbReference type="InterPro" id="IPR011989">
    <property type="entry name" value="ARM-like"/>
</dbReference>
<accession>A0A0L6JSG0</accession>
<keyword evidence="3 11" id="KW-0378">Hydrolase</keyword>
<proteinExistence type="inferred from homology"/>
<gene>
    <name evidence="14" type="ORF">Bccel_3939</name>
</gene>
<dbReference type="GO" id="GO:0000725">
    <property type="term" value="P:recombinational repair"/>
    <property type="evidence" value="ECO:0007669"/>
    <property type="project" value="TreeGrafter"/>
</dbReference>
<dbReference type="GO" id="GO:0003677">
    <property type="term" value="F:DNA binding"/>
    <property type="evidence" value="ECO:0007669"/>
    <property type="project" value="UniProtKB-KW"/>
</dbReference>
<dbReference type="InterPro" id="IPR027417">
    <property type="entry name" value="P-loop_NTPase"/>
</dbReference>
<feature type="domain" description="UvrD-like helicase C-terminal" evidence="13">
    <location>
        <begin position="296"/>
        <end position="559"/>
    </location>
</feature>
<evidence type="ECO:0000256" key="11">
    <source>
        <dbReference type="PROSITE-ProRule" id="PRU00560"/>
    </source>
</evidence>
<evidence type="ECO:0000256" key="8">
    <source>
        <dbReference type="ARBA" id="ARBA00034617"/>
    </source>
</evidence>
<dbReference type="InterPro" id="IPR013986">
    <property type="entry name" value="DExx_box_DNA_helicase_dom_sf"/>
</dbReference>
<keyword evidence="15" id="KW-1185">Reference proteome</keyword>
<feature type="binding site" evidence="11">
    <location>
        <begin position="34"/>
        <end position="41"/>
    </location>
    <ligand>
        <name>ATP</name>
        <dbReference type="ChEBI" id="CHEBI:30616"/>
    </ligand>
</feature>
<protein>
    <recommendedName>
        <fullName evidence="9">DNA 3'-5' helicase</fullName>
        <ecNumber evidence="9">5.6.2.4</ecNumber>
    </recommendedName>
</protein>
<dbReference type="Gene3D" id="3.40.50.300">
    <property type="entry name" value="P-loop containing nucleotide triphosphate hydrolases"/>
    <property type="match status" value="2"/>
</dbReference>
<dbReference type="InterPro" id="IPR014017">
    <property type="entry name" value="DNA_helicase_UvrD-like_C"/>
</dbReference>
<evidence type="ECO:0000313" key="15">
    <source>
        <dbReference type="Proteomes" id="UP000036923"/>
    </source>
</evidence>
<dbReference type="AlphaFoldDB" id="A0A0L6JSG0"/>
<dbReference type="Pfam" id="PF00580">
    <property type="entry name" value="UvrD-helicase"/>
    <property type="match status" value="1"/>
</dbReference>
<dbReference type="PROSITE" id="PS51198">
    <property type="entry name" value="UVRD_HELICASE_ATP_BIND"/>
    <property type="match status" value="1"/>
</dbReference>
<dbReference type="PANTHER" id="PTHR11070">
    <property type="entry name" value="UVRD / RECB / PCRA DNA HELICASE FAMILY MEMBER"/>
    <property type="match status" value="1"/>
</dbReference>
<comment type="catalytic activity">
    <reaction evidence="10">
        <text>ATP + H2O = ADP + phosphate + H(+)</text>
        <dbReference type="Rhea" id="RHEA:13065"/>
        <dbReference type="ChEBI" id="CHEBI:15377"/>
        <dbReference type="ChEBI" id="CHEBI:15378"/>
        <dbReference type="ChEBI" id="CHEBI:30616"/>
        <dbReference type="ChEBI" id="CHEBI:43474"/>
        <dbReference type="ChEBI" id="CHEBI:456216"/>
        <dbReference type="EC" id="5.6.2.4"/>
    </reaction>
</comment>
<dbReference type="Gene3D" id="1.25.10.10">
    <property type="entry name" value="Leucine-rich Repeat Variant"/>
    <property type="match status" value="1"/>
</dbReference>
<organism evidence="14 15">
    <name type="scientific">Pseudobacteroides cellulosolvens ATCC 35603 = DSM 2933</name>
    <dbReference type="NCBI Taxonomy" id="398512"/>
    <lineage>
        <taxon>Bacteria</taxon>
        <taxon>Bacillati</taxon>
        <taxon>Bacillota</taxon>
        <taxon>Clostridia</taxon>
        <taxon>Eubacteriales</taxon>
        <taxon>Oscillospiraceae</taxon>
        <taxon>Pseudobacteroides</taxon>
    </lineage>
</organism>
<name>A0A0L6JSG0_9FIRM</name>
<dbReference type="InterPro" id="IPR000212">
    <property type="entry name" value="DNA_helicase_UvrD/REP"/>
</dbReference>
<evidence type="ECO:0000259" key="13">
    <source>
        <dbReference type="PROSITE" id="PS51217"/>
    </source>
</evidence>
<dbReference type="PANTHER" id="PTHR11070:SF2">
    <property type="entry name" value="ATP-DEPENDENT DNA HELICASE SRS2"/>
    <property type="match status" value="1"/>
</dbReference>
<evidence type="ECO:0000256" key="7">
    <source>
        <dbReference type="ARBA" id="ARBA00023235"/>
    </source>
</evidence>
<reference evidence="15" key="1">
    <citation type="submission" date="2015-07" db="EMBL/GenBank/DDBJ databases">
        <title>Near-Complete Genome Sequence of the Cellulolytic Bacterium Bacteroides (Pseudobacteroides) cellulosolvens ATCC 35603.</title>
        <authorList>
            <person name="Dassa B."/>
            <person name="Utturkar S.M."/>
            <person name="Klingeman D.M."/>
            <person name="Hurt R.A."/>
            <person name="Keller M."/>
            <person name="Xu J."/>
            <person name="Reddy Y.H.K."/>
            <person name="Borovok I."/>
            <person name="Grinberg I.R."/>
            <person name="Lamed R."/>
            <person name="Zhivin O."/>
            <person name="Bayer E.A."/>
            <person name="Brown S.D."/>
        </authorList>
    </citation>
    <scope>NUCLEOTIDE SEQUENCE [LARGE SCALE GENOMIC DNA]</scope>
    <source>
        <strain evidence="15">DSM 2933</strain>
    </source>
</reference>
<dbReference type="GO" id="GO:0005524">
    <property type="term" value="F:ATP binding"/>
    <property type="evidence" value="ECO:0007669"/>
    <property type="project" value="UniProtKB-UniRule"/>
</dbReference>
<dbReference type="eggNOG" id="COG0210">
    <property type="taxonomic scope" value="Bacteria"/>
</dbReference>
<dbReference type="PATRIC" id="fig|398512.5.peg.4119"/>
<dbReference type="SUPFAM" id="SSF52540">
    <property type="entry name" value="P-loop containing nucleoside triphosphate hydrolases"/>
    <property type="match status" value="1"/>
</dbReference>
<dbReference type="Gene3D" id="1.10.10.160">
    <property type="match status" value="1"/>
</dbReference>
<dbReference type="RefSeq" id="WP_081926742.1">
    <property type="nucleotide sequence ID" value="NZ_JQKC01000002.1"/>
</dbReference>
<keyword evidence="7" id="KW-0413">Isomerase</keyword>
<dbReference type="PROSITE" id="PS51217">
    <property type="entry name" value="UVRD_HELICASE_CTER"/>
    <property type="match status" value="1"/>
</dbReference>
<dbReference type="Proteomes" id="UP000036923">
    <property type="component" value="Unassembled WGS sequence"/>
</dbReference>
<evidence type="ECO:0000256" key="10">
    <source>
        <dbReference type="ARBA" id="ARBA00048988"/>
    </source>
</evidence>
<evidence type="ECO:0000256" key="6">
    <source>
        <dbReference type="ARBA" id="ARBA00023125"/>
    </source>
</evidence>
<dbReference type="InterPro" id="IPR014016">
    <property type="entry name" value="UvrD-like_ATP-bd"/>
</dbReference>
<evidence type="ECO:0000256" key="1">
    <source>
        <dbReference type="ARBA" id="ARBA00009922"/>
    </source>
</evidence>
<dbReference type="GO" id="GO:0016887">
    <property type="term" value="F:ATP hydrolysis activity"/>
    <property type="evidence" value="ECO:0007669"/>
    <property type="project" value="RHEA"/>
</dbReference>
<dbReference type="STRING" id="398512.Bccel_3939"/>
<dbReference type="EMBL" id="LGTC01000001">
    <property type="protein sequence ID" value="KNY28665.1"/>
    <property type="molecule type" value="Genomic_DNA"/>
</dbReference>
<dbReference type="Gene3D" id="1.10.486.10">
    <property type="entry name" value="PCRA, domain 4"/>
    <property type="match status" value="1"/>
</dbReference>
<feature type="domain" description="UvrD-like helicase ATP-binding" evidence="12">
    <location>
        <begin position="13"/>
        <end position="295"/>
    </location>
</feature>
<sequence>MDFTSILRDKYNIDLNEQQAEAVNNIHGPALLLSVPGGGKTTVIVSRVANMILNHNIDPGKILTLTFSRASASDMKNRFKKIFGNDIVSDVQFSTIHSFCYSVIDAYVRGTGKPFPKVIEGSENEQSKAYLLKKIYLEVNNEYINEDTLEDLSSTISYVKNMLMDLKEIEELETSMENFPDIYNAYEKYKREARLIDYDDMLTGTYMLFKQNKEMLNIFRNKYHYINVDESQDTSFAQHELIKLMASPKNNIFMVGDEDQSIYGFRAAFPQALLDFDKTYTGAKIMLMERNYRSTECIVKPANMFIKQNRDRFDKNMFTEKEKGNTIEFVSLKDRNSQYDHILNSVKKFGNSSQCAVLYRNNISAIPLVEFFDRNGVSFYLKETNIHFFKHWMVTDILSFIKLGLNLLDTNSFTQIYYKMNVFLSKEMIQYVLSNIGEYRDIFDALMSYPGINQRTRRELAEIYKDIKRMTALKPFDAIEFIEKDLNYKLFIRKMCKEKGYSQESLNQVMDALKTISEKCKTYDDFFRRLEHLQEVIGNSKNNRYGHSVILSTIHSSKGLEFDNVFIIDLIEGQFPTAKSISDCDEGDRLLMEEEVRLFYVGMTRARKHLEIITFDTSNKRKVPVSRFVKQLLKAQRTANFHKTSIGGNKLKKSGVPEDIAGAMVEHIKFGVGEVIYTDKHKGTMKVKFHDVGDKILAVNTCIEEGLIKVLEESRSTHQVIENNSLDAYSIEELRELALEIGNTGKTRQLLTELFWHEDYEVRRRACSAASKLKDSEVTKSIVPCLYAPEPQIRQYALKAVLKSKCKDMVHHVKKVLENEDKYYNIDLCQKILDKL</sequence>
<keyword evidence="5 11" id="KW-0067">ATP-binding</keyword>
<evidence type="ECO:0000256" key="3">
    <source>
        <dbReference type="ARBA" id="ARBA00022801"/>
    </source>
</evidence>
<evidence type="ECO:0000256" key="5">
    <source>
        <dbReference type="ARBA" id="ARBA00022840"/>
    </source>
</evidence>
<keyword evidence="4 11" id="KW-0347">Helicase</keyword>
<dbReference type="Pfam" id="PF13361">
    <property type="entry name" value="UvrD_C"/>
    <property type="match status" value="1"/>
</dbReference>
<evidence type="ECO:0000256" key="4">
    <source>
        <dbReference type="ARBA" id="ARBA00022806"/>
    </source>
</evidence>
<comment type="similarity">
    <text evidence="1">Belongs to the helicase family. UvrD subfamily.</text>
</comment>
<evidence type="ECO:0000256" key="9">
    <source>
        <dbReference type="ARBA" id="ARBA00034808"/>
    </source>
</evidence>
<dbReference type="CDD" id="cd18807">
    <property type="entry name" value="SF1_C_UvrD"/>
    <property type="match status" value="1"/>
</dbReference>
<dbReference type="InterPro" id="IPR016024">
    <property type="entry name" value="ARM-type_fold"/>
</dbReference>
<keyword evidence="2 11" id="KW-0547">Nucleotide-binding</keyword>
<dbReference type="CDD" id="cd17932">
    <property type="entry name" value="DEXQc_UvrD"/>
    <property type="match status" value="1"/>
</dbReference>
<evidence type="ECO:0000259" key="12">
    <source>
        <dbReference type="PROSITE" id="PS51198"/>
    </source>
</evidence>
<evidence type="ECO:0000313" key="14">
    <source>
        <dbReference type="EMBL" id="KNY28665.1"/>
    </source>
</evidence>
<dbReference type="OrthoDB" id="9810135at2"/>
<dbReference type="SUPFAM" id="SSF48371">
    <property type="entry name" value="ARM repeat"/>
    <property type="match status" value="1"/>
</dbReference>
<evidence type="ECO:0000256" key="2">
    <source>
        <dbReference type="ARBA" id="ARBA00022741"/>
    </source>
</evidence>